<proteinExistence type="predicted"/>
<evidence type="ECO:0000313" key="2">
    <source>
        <dbReference type="Proteomes" id="UP000199087"/>
    </source>
</evidence>
<dbReference type="AlphaFoldDB" id="A0A0U1NU38"/>
<name>A0A0U1NU38_9BACI</name>
<accession>A0A0U1NU38</accession>
<sequence length="96" mass="11328">MFNKLKNFIFHENGTIRFQLDDWYYWYKDPQVFHDAVVEHLLKEGKTVQTLQVTKRVTSNIISTLIIDGKKYQLSVQNASNRVIVQTAVLKKLDEK</sequence>
<gene>
    <name evidence="1" type="ORF">BN000_01162</name>
</gene>
<dbReference type="OrthoDB" id="2874058at2"/>
<evidence type="ECO:0000313" key="1">
    <source>
        <dbReference type="EMBL" id="CRK81262.1"/>
    </source>
</evidence>
<dbReference type="RefSeq" id="WP_090632036.1">
    <property type="nucleotide sequence ID" value="NZ_CVRB01000001.1"/>
</dbReference>
<reference evidence="2" key="1">
    <citation type="submission" date="2015-05" db="EMBL/GenBank/DDBJ databases">
        <authorList>
            <person name="Urmite Genomes"/>
        </authorList>
    </citation>
    <scope>NUCLEOTIDE SEQUENCE [LARGE SCALE GENOMIC DNA]</scope>
    <source>
        <strain evidence="2">LF1</strain>
    </source>
</reference>
<keyword evidence="2" id="KW-1185">Reference proteome</keyword>
<organism evidence="1 2">
    <name type="scientific">Neobacillus massiliamazoniensis</name>
    <dbReference type="NCBI Taxonomy" id="1499688"/>
    <lineage>
        <taxon>Bacteria</taxon>
        <taxon>Bacillati</taxon>
        <taxon>Bacillota</taxon>
        <taxon>Bacilli</taxon>
        <taxon>Bacillales</taxon>
        <taxon>Bacillaceae</taxon>
        <taxon>Neobacillus</taxon>
    </lineage>
</organism>
<dbReference type="EMBL" id="CVRB01000001">
    <property type="protein sequence ID" value="CRK81262.1"/>
    <property type="molecule type" value="Genomic_DNA"/>
</dbReference>
<protein>
    <submittedName>
        <fullName evidence="1">Uncharacterized protein</fullName>
    </submittedName>
</protein>
<dbReference type="Proteomes" id="UP000199087">
    <property type="component" value="Unassembled WGS sequence"/>
</dbReference>